<keyword evidence="1" id="KW-0472">Membrane</keyword>
<keyword evidence="1" id="KW-0812">Transmembrane</keyword>
<dbReference type="Proteomes" id="UP000326565">
    <property type="component" value="Unassembled WGS sequence"/>
</dbReference>
<keyword evidence="1" id="KW-1133">Transmembrane helix</keyword>
<feature type="transmembrane region" description="Helical" evidence="1">
    <location>
        <begin position="40"/>
        <end position="63"/>
    </location>
</feature>
<dbReference type="AlphaFoldDB" id="A0A5N5XG84"/>
<evidence type="ECO:0000313" key="2">
    <source>
        <dbReference type="EMBL" id="KAB8079127.1"/>
    </source>
</evidence>
<proteinExistence type="predicted"/>
<sequence>MAGWRLKKAWRVQNSGAKHIVRRESGGHAAGKLRVEIRPFMTSVAVIFGVTLTGPLHILAVILKSFRSDRKMQNIQLE</sequence>
<accession>A0A5N5XG84</accession>
<organism evidence="2 3">
    <name type="scientific">Aspergillus leporis</name>
    <dbReference type="NCBI Taxonomy" id="41062"/>
    <lineage>
        <taxon>Eukaryota</taxon>
        <taxon>Fungi</taxon>
        <taxon>Dikarya</taxon>
        <taxon>Ascomycota</taxon>
        <taxon>Pezizomycotina</taxon>
        <taxon>Eurotiomycetes</taxon>
        <taxon>Eurotiomycetidae</taxon>
        <taxon>Eurotiales</taxon>
        <taxon>Aspergillaceae</taxon>
        <taxon>Aspergillus</taxon>
        <taxon>Aspergillus subgen. Circumdati</taxon>
    </lineage>
</organism>
<keyword evidence="3" id="KW-1185">Reference proteome</keyword>
<protein>
    <submittedName>
        <fullName evidence="2">Uncharacterized protein</fullName>
    </submittedName>
</protein>
<name>A0A5N5XG84_9EURO</name>
<evidence type="ECO:0000256" key="1">
    <source>
        <dbReference type="SAM" id="Phobius"/>
    </source>
</evidence>
<reference evidence="2 3" key="1">
    <citation type="submission" date="2019-04" db="EMBL/GenBank/DDBJ databases">
        <title>Friends and foes A comparative genomics study of 23 Aspergillus species from section Flavi.</title>
        <authorList>
            <consortium name="DOE Joint Genome Institute"/>
            <person name="Kjaerbolling I."/>
            <person name="Vesth T."/>
            <person name="Frisvad J.C."/>
            <person name="Nybo J.L."/>
            <person name="Theobald S."/>
            <person name="Kildgaard S."/>
            <person name="Isbrandt T."/>
            <person name="Kuo A."/>
            <person name="Sato A."/>
            <person name="Lyhne E.K."/>
            <person name="Kogle M.E."/>
            <person name="Wiebenga A."/>
            <person name="Kun R.S."/>
            <person name="Lubbers R.J."/>
            <person name="Makela M.R."/>
            <person name="Barry K."/>
            <person name="Chovatia M."/>
            <person name="Clum A."/>
            <person name="Daum C."/>
            <person name="Haridas S."/>
            <person name="He G."/>
            <person name="LaButti K."/>
            <person name="Lipzen A."/>
            <person name="Mondo S."/>
            <person name="Riley R."/>
            <person name="Salamov A."/>
            <person name="Simmons B.A."/>
            <person name="Magnuson J.K."/>
            <person name="Henrissat B."/>
            <person name="Mortensen U.H."/>
            <person name="Larsen T.O."/>
            <person name="Devries R.P."/>
            <person name="Grigoriev I.V."/>
            <person name="Machida M."/>
            <person name="Baker S.E."/>
            <person name="Andersen M.R."/>
        </authorList>
    </citation>
    <scope>NUCLEOTIDE SEQUENCE [LARGE SCALE GENOMIC DNA]</scope>
    <source>
        <strain evidence="2 3">CBS 151.66</strain>
    </source>
</reference>
<evidence type="ECO:0000313" key="3">
    <source>
        <dbReference type="Proteomes" id="UP000326565"/>
    </source>
</evidence>
<gene>
    <name evidence="2" type="ORF">BDV29DRAFT_164932</name>
</gene>
<dbReference type="EMBL" id="ML732152">
    <property type="protein sequence ID" value="KAB8079127.1"/>
    <property type="molecule type" value="Genomic_DNA"/>
</dbReference>